<name>A0ABX1XA26_9BACL</name>
<accession>A0ABX1XA26</accession>
<dbReference type="EMBL" id="WHNY01000042">
    <property type="protein sequence ID" value="NOU65305.1"/>
    <property type="molecule type" value="Genomic_DNA"/>
</dbReference>
<dbReference type="RefSeq" id="WP_171631254.1">
    <property type="nucleotide sequence ID" value="NZ_WHNY01000042.1"/>
</dbReference>
<proteinExistence type="predicted"/>
<evidence type="ECO:0000313" key="2">
    <source>
        <dbReference type="Proteomes" id="UP000653578"/>
    </source>
</evidence>
<reference evidence="1 2" key="1">
    <citation type="submission" date="2019-10" db="EMBL/GenBank/DDBJ databases">
        <title>Description of Paenibacillus humi sp. nov.</title>
        <authorList>
            <person name="Carlier A."/>
            <person name="Qi S."/>
        </authorList>
    </citation>
    <scope>NUCLEOTIDE SEQUENCE [LARGE SCALE GENOMIC DNA]</scope>
    <source>
        <strain evidence="1 2">LMG 31461</strain>
    </source>
</reference>
<sequence>MGYNLNITRARSTFEAKENPITLEEWKAYVALDPELDLQEEISQTLPDGQILTMRSIGMAVWIYDGHDVMFRYSNGLISLPYPPYGDAEDSPYLPKIKSIASKLNARLLGDEQEEF</sequence>
<keyword evidence="2" id="KW-1185">Reference proteome</keyword>
<organism evidence="1 2">
    <name type="scientific">Paenibacillus plantarum</name>
    <dbReference type="NCBI Taxonomy" id="2654975"/>
    <lineage>
        <taxon>Bacteria</taxon>
        <taxon>Bacillati</taxon>
        <taxon>Bacillota</taxon>
        <taxon>Bacilli</taxon>
        <taxon>Bacillales</taxon>
        <taxon>Paenibacillaceae</taxon>
        <taxon>Paenibacillus</taxon>
    </lineage>
</organism>
<gene>
    <name evidence="1" type="ORF">GC096_14790</name>
</gene>
<protein>
    <submittedName>
        <fullName evidence="1">Uncharacterized protein</fullName>
    </submittedName>
</protein>
<evidence type="ECO:0000313" key="1">
    <source>
        <dbReference type="EMBL" id="NOU65305.1"/>
    </source>
</evidence>
<comment type="caution">
    <text evidence="1">The sequence shown here is derived from an EMBL/GenBank/DDBJ whole genome shotgun (WGS) entry which is preliminary data.</text>
</comment>
<dbReference type="Proteomes" id="UP000653578">
    <property type="component" value="Unassembled WGS sequence"/>
</dbReference>